<dbReference type="AlphaFoldDB" id="A0A1E1MQ85"/>
<gene>
    <name evidence="2" type="ORF">RSE6_11988</name>
</gene>
<feature type="region of interest" description="Disordered" evidence="1">
    <location>
        <begin position="1"/>
        <end position="22"/>
    </location>
</feature>
<keyword evidence="3" id="KW-1185">Reference proteome</keyword>
<evidence type="ECO:0000256" key="1">
    <source>
        <dbReference type="SAM" id="MobiDB-lite"/>
    </source>
</evidence>
<sequence length="123" mass="13197">MTEENQFRNLPEDEFPPDKIEEGTSRGVFVVGQFRKITGLATMPLSRLTLSCSIFENLPEDEFPPDKTEEGTNRSVFFVVQLGKALASGAGSPTATVEIVKKLVGGGGVGDKGDVSSGVLKRH</sequence>
<evidence type="ECO:0000313" key="3">
    <source>
        <dbReference type="Proteomes" id="UP000177625"/>
    </source>
</evidence>
<protein>
    <submittedName>
        <fullName evidence="2">Uncharacterized protein</fullName>
    </submittedName>
</protein>
<organism evidence="2 3">
    <name type="scientific">Rhynchosporium secalis</name>
    <name type="common">Barley scald fungus</name>
    <dbReference type="NCBI Taxonomy" id="38038"/>
    <lineage>
        <taxon>Eukaryota</taxon>
        <taxon>Fungi</taxon>
        <taxon>Dikarya</taxon>
        <taxon>Ascomycota</taxon>
        <taxon>Pezizomycotina</taxon>
        <taxon>Leotiomycetes</taxon>
        <taxon>Helotiales</taxon>
        <taxon>Ploettnerulaceae</taxon>
        <taxon>Rhynchosporium</taxon>
    </lineage>
</organism>
<evidence type="ECO:0000313" key="2">
    <source>
        <dbReference type="EMBL" id="CZT50915.1"/>
    </source>
</evidence>
<name>A0A1E1MQ85_RHYSE</name>
<accession>A0A1E1MQ85</accession>
<reference evidence="3" key="1">
    <citation type="submission" date="2016-03" db="EMBL/GenBank/DDBJ databases">
        <authorList>
            <person name="Guldener U."/>
        </authorList>
    </citation>
    <scope>NUCLEOTIDE SEQUENCE [LARGE SCALE GENOMIC DNA]</scope>
</reference>
<dbReference type="EMBL" id="FJVC01000460">
    <property type="protein sequence ID" value="CZT50915.1"/>
    <property type="molecule type" value="Genomic_DNA"/>
</dbReference>
<dbReference type="Proteomes" id="UP000177625">
    <property type="component" value="Unassembled WGS sequence"/>
</dbReference>
<proteinExistence type="predicted"/>